<organism evidence="16 18">
    <name type="scientific">Rotaria sordida</name>
    <dbReference type="NCBI Taxonomy" id="392033"/>
    <lineage>
        <taxon>Eukaryota</taxon>
        <taxon>Metazoa</taxon>
        <taxon>Spiralia</taxon>
        <taxon>Gnathifera</taxon>
        <taxon>Rotifera</taxon>
        <taxon>Eurotatoria</taxon>
        <taxon>Bdelloidea</taxon>
        <taxon>Philodinida</taxon>
        <taxon>Philodinidae</taxon>
        <taxon>Rotaria</taxon>
    </lineage>
</organism>
<dbReference type="PANTHER" id="PTHR11954">
    <property type="entry name" value="D-DOPACHROME DECARBOXYLASE"/>
    <property type="match status" value="1"/>
</dbReference>
<dbReference type="GO" id="GO:0005615">
    <property type="term" value="C:extracellular space"/>
    <property type="evidence" value="ECO:0007669"/>
    <property type="project" value="UniProtKB-KW"/>
</dbReference>
<evidence type="ECO:0000256" key="6">
    <source>
        <dbReference type="ARBA" id="ARBA00036735"/>
    </source>
</evidence>
<comment type="catalytic activity">
    <reaction evidence="6">
        <text>3-phenylpyruvate = enol-phenylpyruvate</text>
        <dbReference type="Rhea" id="RHEA:17097"/>
        <dbReference type="ChEBI" id="CHEBI:16815"/>
        <dbReference type="ChEBI" id="CHEBI:18005"/>
        <dbReference type="EC" id="5.3.2.1"/>
    </reaction>
</comment>
<accession>A0A819CLP5</accession>
<evidence type="ECO:0000256" key="7">
    <source>
        <dbReference type="ARBA" id="ARBA00036823"/>
    </source>
</evidence>
<dbReference type="GO" id="GO:0004167">
    <property type="term" value="F:dopachrome isomerase activity"/>
    <property type="evidence" value="ECO:0007669"/>
    <property type="project" value="UniProtKB-EC"/>
</dbReference>
<keyword evidence="19" id="KW-1185">Reference proteome</keyword>
<dbReference type="EMBL" id="CAJNOU010000019">
    <property type="protein sequence ID" value="CAF0809409.1"/>
    <property type="molecule type" value="Genomic_DNA"/>
</dbReference>
<dbReference type="Proteomes" id="UP000663874">
    <property type="component" value="Unassembled WGS sequence"/>
</dbReference>
<evidence type="ECO:0000256" key="4">
    <source>
        <dbReference type="ARBA" id="ARBA00022525"/>
    </source>
</evidence>
<dbReference type="EMBL" id="CAJOAX010002806">
    <property type="protein sequence ID" value="CAF3820089.1"/>
    <property type="molecule type" value="Genomic_DNA"/>
</dbReference>
<dbReference type="InterPro" id="IPR001398">
    <property type="entry name" value="Macrophage_inhib_fac"/>
</dbReference>
<evidence type="ECO:0000256" key="1">
    <source>
        <dbReference type="ARBA" id="ARBA00004613"/>
    </source>
</evidence>
<evidence type="ECO:0000256" key="9">
    <source>
        <dbReference type="ARBA" id="ARBA00039086"/>
    </source>
</evidence>
<evidence type="ECO:0000256" key="12">
    <source>
        <dbReference type="ARBA" id="ARBA00042730"/>
    </source>
</evidence>
<evidence type="ECO:0000313" key="16">
    <source>
        <dbReference type="EMBL" id="CAF3820089.1"/>
    </source>
</evidence>
<keyword evidence="4" id="KW-0964">Secreted</keyword>
<comment type="similarity">
    <text evidence="2">Belongs to the MIF family.</text>
</comment>
<evidence type="ECO:0000256" key="5">
    <source>
        <dbReference type="ARBA" id="ARBA00023235"/>
    </source>
</evidence>
<dbReference type="EC" id="5.3.2.1" evidence="9"/>
<sequence length="113" mass="12304">MPVLAVQTNVADNEITNDFLKQLSAKVAQVLSKPEGYVAVHISSGQKLFFGGTNDPAAVMELTSIGLSANQTAKISNEIMSLFEEKLNISADRMYLKFTNVTGNMMGWNKATF</sequence>
<evidence type="ECO:0000313" key="13">
    <source>
        <dbReference type="EMBL" id="CAF0752566.1"/>
    </source>
</evidence>
<evidence type="ECO:0000313" key="18">
    <source>
        <dbReference type="Proteomes" id="UP000663823"/>
    </source>
</evidence>
<dbReference type="PANTHER" id="PTHR11954:SF6">
    <property type="entry name" value="MACROPHAGE MIGRATION INHIBITORY FACTOR"/>
    <property type="match status" value="1"/>
</dbReference>
<keyword evidence="3" id="KW-0202">Cytokine</keyword>
<comment type="subcellular location">
    <subcellularLocation>
        <location evidence="1">Secreted</location>
    </subcellularLocation>
</comment>
<name>A0A819CLP5_9BILA</name>
<dbReference type="GO" id="GO:0050178">
    <property type="term" value="F:phenylpyruvate tautomerase activity"/>
    <property type="evidence" value="ECO:0007669"/>
    <property type="project" value="UniProtKB-EC"/>
</dbReference>
<evidence type="ECO:0000256" key="3">
    <source>
        <dbReference type="ARBA" id="ARBA00022514"/>
    </source>
</evidence>
<evidence type="ECO:0000313" key="14">
    <source>
        <dbReference type="EMBL" id="CAF0803889.1"/>
    </source>
</evidence>
<dbReference type="EMBL" id="CAJNOO010000026">
    <property type="protein sequence ID" value="CAF0752566.1"/>
    <property type="molecule type" value="Genomic_DNA"/>
</dbReference>
<dbReference type="Proteomes" id="UP000663870">
    <property type="component" value="Unassembled WGS sequence"/>
</dbReference>
<dbReference type="Proteomes" id="UP000663889">
    <property type="component" value="Unassembled WGS sequence"/>
</dbReference>
<dbReference type="EMBL" id="CAJOBE010006061">
    <property type="protein sequence ID" value="CAF3994790.1"/>
    <property type="molecule type" value="Genomic_DNA"/>
</dbReference>
<evidence type="ECO:0000256" key="8">
    <source>
        <dbReference type="ARBA" id="ARBA00038932"/>
    </source>
</evidence>
<evidence type="ECO:0000256" key="11">
    <source>
        <dbReference type="ARBA" id="ARBA00041912"/>
    </source>
</evidence>
<gene>
    <name evidence="17" type="ORF">FNK824_LOCUS25602</name>
    <name evidence="14" type="ORF">JXQ802_LOCUS4374</name>
    <name evidence="16" type="ORF">OTI717_LOCUS19355</name>
    <name evidence="13" type="ORF">RFH988_LOCUS1382</name>
    <name evidence="15" type="ORF">SEV965_LOCUS1040</name>
</gene>
<evidence type="ECO:0000256" key="2">
    <source>
        <dbReference type="ARBA" id="ARBA00005851"/>
    </source>
</evidence>
<reference evidence="16" key="1">
    <citation type="submission" date="2021-02" db="EMBL/GenBank/DDBJ databases">
        <authorList>
            <person name="Nowell W R."/>
        </authorList>
    </citation>
    <scope>NUCLEOTIDE SEQUENCE</scope>
</reference>
<dbReference type="Gene3D" id="3.30.429.10">
    <property type="entry name" value="Macrophage Migration Inhibitory Factor"/>
    <property type="match status" value="1"/>
</dbReference>
<evidence type="ECO:0000256" key="10">
    <source>
        <dbReference type="ARBA" id="ARBA00041631"/>
    </source>
</evidence>
<dbReference type="EC" id="5.3.3.12" evidence="8"/>
<dbReference type="OrthoDB" id="255819at2759"/>
<dbReference type="SUPFAM" id="SSF55331">
    <property type="entry name" value="Tautomerase/MIF"/>
    <property type="match status" value="1"/>
</dbReference>
<dbReference type="EMBL" id="CAJNOL010000061">
    <property type="protein sequence ID" value="CAF0803889.1"/>
    <property type="molecule type" value="Genomic_DNA"/>
</dbReference>
<dbReference type="Proteomes" id="UP000663882">
    <property type="component" value="Unassembled WGS sequence"/>
</dbReference>
<evidence type="ECO:0000313" key="19">
    <source>
        <dbReference type="Proteomes" id="UP000663870"/>
    </source>
</evidence>
<comment type="catalytic activity">
    <reaction evidence="7">
        <text>L-dopachrome = 5,6-dihydroxyindole-2-carboxylate</text>
        <dbReference type="Rhea" id="RHEA:13041"/>
        <dbReference type="ChEBI" id="CHEBI:16875"/>
        <dbReference type="ChEBI" id="CHEBI:57509"/>
        <dbReference type="EC" id="5.3.3.12"/>
    </reaction>
</comment>
<dbReference type="InterPro" id="IPR014347">
    <property type="entry name" value="Tautomerase/MIF_sf"/>
</dbReference>
<keyword evidence="5" id="KW-0413">Isomerase</keyword>
<protein>
    <recommendedName>
        <fullName evidence="12">L-dopachrome isomerase</fullName>
        <ecNumber evidence="9">5.3.2.1</ecNumber>
        <ecNumber evidence="8">5.3.3.12</ecNumber>
    </recommendedName>
    <alternativeName>
        <fullName evidence="10">L-dopachrome tautomerase</fullName>
    </alternativeName>
    <alternativeName>
        <fullName evidence="11">Phenylpyruvate tautomerase</fullName>
    </alternativeName>
</protein>
<dbReference type="AlphaFoldDB" id="A0A819CLP5"/>
<dbReference type="Pfam" id="PF01187">
    <property type="entry name" value="MIF"/>
    <property type="match status" value="1"/>
</dbReference>
<evidence type="ECO:0000313" key="15">
    <source>
        <dbReference type="EMBL" id="CAF0809409.1"/>
    </source>
</evidence>
<evidence type="ECO:0000313" key="17">
    <source>
        <dbReference type="EMBL" id="CAF3994790.1"/>
    </source>
</evidence>
<proteinExistence type="inferred from homology"/>
<comment type="caution">
    <text evidence="16">The sequence shown here is derived from an EMBL/GenBank/DDBJ whole genome shotgun (WGS) entry which is preliminary data.</text>
</comment>
<dbReference type="GO" id="GO:0005125">
    <property type="term" value="F:cytokine activity"/>
    <property type="evidence" value="ECO:0007669"/>
    <property type="project" value="UniProtKB-KW"/>
</dbReference>
<dbReference type="Proteomes" id="UP000663823">
    <property type="component" value="Unassembled WGS sequence"/>
</dbReference>